<dbReference type="Gene3D" id="1.25.40.10">
    <property type="entry name" value="Tetratricopeptide repeat domain"/>
    <property type="match status" value="1"/>
</dbReference>
<feature type="region of interest" description="Disordered" evidence="4">
    <location>
        <begin position="469"/>
        <end position="492"/>
    </location>
</feature>
<dbReference type="PANTHER" id="PTHR23236:SF119">
    <property type="entry name" value="NUCLEAR RNA-BINDING PROTEIN SART-3"/>
    <property type="match status" value="1"/>
</dbReference>
<keyword evidence="1" id="KW-0677">Repeat</keyword>
<dbReference type="AlphaFoldDB" id="A0AA39H4M0"/>
<dbReference type="InterPro" id="IPR011990">
    <property type="entry name" value="TPR-like_helical_dom_sf"/>
</dbReference>
<dbReference type="InterPro" id="IPR000504">
    <property type="entry name" value="RRM_dom"/>
</dbReference>
<feature type="domain" description="RRM" evidence="6">
    <location>
        <begin position="613"/>
        <end position="689"/>
    </location>
</feature>
<comment type="caution">
    <text evidence="7">The sequence shown here is derived from an EMBL/GenBank/DDBJ whole genome shotgun (WGS) entry which is preliminary data.</text>
</comment>
<accession>A0AA39H4M0</accession>
<keyword evidence="5" id="KW-1133">Transmembrane helix</keyword>
<keyword evidence="5" id="KW-0812">Transmembrane</keyword>
<dbReference type="SMART" id="SM00360">
    <property type="entry name" value="RRM"/>
    <property type="match status" value="2"/>
</dbReference>
<feature type="compositionally biased region" description="Pro residues" evidence="4">
    <location>
        <begin position="926"/>
        <end position="936"/>
    </location>
</feature>
<evidence type="ECO:0000259" key="6">
    <source>
        <dbReference type="PROSITE" id="PS50102"/>
    </source>
</evidence>
<evidence type="ECO:0000256" key="3">
    <source>
        <dbReference type="PROSITE-ProRule" id="PRU00176"/>
    </source>
</evidence>
<dbReference type="PROSITE" id="PS50102">
    <property type="entry name" value="RRM"/>
    <property type="match status" value="2"/>
</dbReference>
<gene>
    <name evidence="7" type="ORF">QR680_002925</name>
</gene>
<dbReference type="GO" id="GO:0003723">
    <property type="term" value="F:RNA binding"/>
    <property type="evidence" value="ECO:0007669"/>
    <property type="project" value="UniProtKB-UniRule"/>
</dbReference>
<organism evidence="7 8">
    <name type="scientific">Steinernema hermaphroditum</name>
    <dbReference type="NCBI Taxonomy" id="289476"/>
    <lineage>
        <taxon>Eukaryota</taxon>
        <taxon>Metazoa</taxon>
        <taxon>Ecdysozoa</taxon>
        <taxon>Nematoda</taxon>
        <taxon>Chromadorea</taxon>
        <taxon>Rhabditida</taxon>
        <taxon>Tylenchina</taxon>
        <taxon>Panagrolaimomorpha</taxon>
        <taxon>Strongyloidoidea</taxon>
        <taxon>Steinernematidae</taxon>
        <taxon>Steinernema</taxon>
    </lineage>
</organism>
<dbReference type="Proteomes" id="UP001175271">
    <property type="component" value="Unassembled WGS sequence"/>
</dbReference>
<name>A0AA39H4M0_9BILA</name>
<feature type="domain" description="RRM" evidence="6">
    <location>
        <begin position="519"/>
        <end position="593"/>
    </location>
</feature>
<reference evidence="7" key="1">
    <citation type="submission" date="2023-06" db="EMBL/GenBank/DDBJ databases">
        <title>Genomic analysis of the entomopathogenic nematode Steinernema hermaphroditum.</title>
        <authorList>
            <person name="Schwarz E.M."/>
            <person name="Heppert J.K."/>
            <person name="Baniya A."/>
            <person name="Schwartz H.T."/>
            <person name="Tan C.-H."/>
            <person name="Antoshechkin I."/>
            <person name="Sternberg P.W."/>
            <person name="Goodrich-Blair H."/>
            <person name="Dillman A.R."/>
        </authorList>
    </citation>
    <scope>NUCLEOTIDE SEQUENCE</scope>
    <source>
        <strain evidence="7">PS9179</strain>
        <tissue evidence="7">Whole animal</tissue>
    </source>
</reference>
<sequence>MSAPSTPSKSSNGADGFISNAFTTDAPTSTGRSFDFGWRLKAKLPKVLQNPMSLNPMFWRCRKCGLEQLFAPTAPKCPICRHAIVKGLSGCYYIAKRDVQMINEAWTSRKNCLTSSQLEEKDERESKNIFCTFSFSQLNTDNDVERVLAVHRPFKVTSVNRTILHGDLGIAERPFSSWLMKNFGQNPLIVERVVVGLLRLTGRVLYHLNDKDEDGIADNALQSLSMLLSLKPPSWFMFSRRIAYGLQTAIAKSTFWRTVRRCVYVYCGIEVIGTHVGEVLYSIEELWEVAKNSIVDPDWGKVFVHYARDIVRDILATGGNTQPKVAIEAISYERHFGRDMIRCRHMLYQAVNSVTENAFLLFDYFIQFEREEGTLEELGKALSKVNSQAKRLQQRDEQMRVQRLTASPLKTKKDSPVASRENGSKLHAKRKLQLLSEDNENTEKSVAKSDKDGFVVPTIPSRLAKNSVMTPKKPKIDDVSSEEMDVDSGSSDATVGPASIIVSVHAEVNDINADVDEQATVFVSNLGYNATVEEIASLFDNVKQVWLSGAGKGKQSKGYGSVTFNTAEDASNALKKDRVKLNGRPVFVSKYKKKKEGDVGKSDFRYSVELEKNKLYVSNVHFDCSEEKLREVFGAFGSVKAVRIVTHKSGRPKGCAYVELDSESSAQKAINSPAIEILGRPVKVALSNPPKKDQLTPAIKGHGMHRRIGSMTNGNDETENKNWLMKDFGQNPLIVERVVVGLLRLTGRVLYHLNDKDEDGIADNALQSLSMLLSLKPPLWFMFSRRIAYGLQTAIAKSTFWRTVRRCVYVYCGIEVIGTHVGEVLYCTGVSMYRTILHSGLGIAERLLVKLGNVNDLSEMNSDTFLSPFLEVVKAEHTNGPATAQAMVVRLSAKNDRADRCENGPSPAVSEMDQNGGEAWSIASLIPPPPLPPPPVNSETAASKTKPKVDRSFLRRAFASLVFESGDDQLPATLPHDENGNFVPIANDSAQLEALNKGKIAEEMRKRRISGVIVIAIIVFTGLAQNLFSLLLIFTTFFE</sequence>
<keyword evidence="5" id="KW-0472">Membrane</keyword>
<dbReference type="InterPro" id="IPR012677">
    <property type="entry name" value="Nucleotide-bd_a/b_plait_sf"/>
</dbReference>
<feature type="region of interest" description="Disordered" evidence="4">
    <location>
        <begin position="920"/>
        <end position="947"/>
    </location>
</feature>
<evidence type="ECO:0000256" key="4">
    <source>
        <dbReference type="SAM" id="MobiDB-lite"/>
    </source>
</evidence>
<dbReference type="EMBL" id="JAUCMV010000005">
    <property type="protein sequence ID" value="KAK0399160.1"/>
    <property type="molecule type" value="Genomic_DNA"/>
</dbReference>
<dbReference type="InterPro" id="IPR035979">
    <property type="entry name" value="RBD_domain_sf"/>
</dbReference>
<dbReference type="Gene3D" id="3.30.70.330">
    <property type="match status" value="2"/>
</dbReference>
<dbReference type="Pfam" id="PF00076">
    <property type="entry name" value="RRM_1"/>
    <property type="match status" value="2"/>
</dbReference>
<evidence type="ECO:0000256" key="2">
    <source>
        <dbReference type="ARBA" id="ARBA00022884"/>
    </source>
</evidence>
<evidence type="ECO:0000256" key="1">
    <source>
        <dbReference type="ARBA" id="ARBA00022737"/>
    </source>
</evidence>
<feature type="transmembrane region" description="Helical" evidence="5">
    <location>
        <begin position="1012"/>
        <end position="1038"/>
    </location>
</feature>
<feature type="region of interest" description="Disordered" evidence="4">
    <location>
        <begin position="391"/>
        <end position="453"/>
    </location>
</feature>
<evidence type="ECO:0000313" key="8">
    <source>
        <dbReference type="Proteomes" id="UP001175271"/>
    </source>
</evidence>
<evidence type="ECO:0000313" key="7">
    <source>
        <dbReference type="EMBL" id="KAK0399160.1"/>
    </source>
</evidence>
<feature type="compositionally biased region" description="Basic and acidic residues" evidence="4">
    <location>
        <begin position="441"/>
        <end position="453"/>
    </location>
</feature>
<keyword evidence="2 3" id="KW-0694">RNA-binding</keyword>
<keyword evidence="8" id="KW-1185">Reference proteome</keyword>
<proteinExistence type="predicted"/>
<dbReference type="PANTHER" id="PTHR23236">
    <property type="entry name" value="EUKARYOTIC TRANSLATION INITIATION FACTOR 4B/4H"/>
    <property type="match status" value="1"/>
</dbReference>
<protein>
    <recommendedName>
        <fullName evidence="6">RRM domain-containing protein</fullName>
    </recommendedName>
</protein>
<evidence type="ECO:0000256" key="5">
    <source>
        <dbReference type="SAM" id="Phobius"/>
    </source>
</evidence>
<dbReference type="SUPFAM" id="SSF54928">
    <property type="entry name" value="RNA-binding domain, RBD"/>
    <property type="match status" value="2"/>
</dbReference>